<sequence length="350" mass="36903">MRTAHPLYDLLLRTVLVRLDPEDAHHRAASAIELAGRIAPARHLLAATLGRPPRGGRQEVTLFGRHLSGPLGAAAGFDKDARMVLGLVALGFSHVEIGTVTAHPQPGNERPRLFRHLPERALVNRMGFNNVGSAAVAARLARLRRTRAGAAAVIGVNIGKTKVTPAEHAAQDYALSARALAPYADYLVVNVSSPNTPGLRDLQAVASLRPILAEVQSAADGAARRRLPVLVKIAPDLSDEDVRDVVALVRELDLAGVVATNTTIAHDHGAGGLSGAPLHDRARAVVALVRAELGPDRVVIGVGGIGDERQARAMLEAGADLVQAYSAFVFNGPAWPGRVTRRISRGTGRA</sequence>
<feature type="binding site" evidence="11">
    <location>
        <position position="232"/>
    </location>
    <ligand>
        <name>FMN</name>
        <dbReference type="ChEBI" id="CHEBI:58210"/>
    </ligand>
</feature>
<feature type="binding site" evidence="11">
    <location>
        <begin position="124"/>
        <end position="128"/>
    </location>
    <ligand>
        <name>substrate</name>
    </ligand>
</feature>
<dbReference type="Proteomes" id="UP000297318">
    <property type="component" value="Unassembled WGS sequence"/>
</dbReference>
<keyword evidence="9 11" id="KW-0472">Membrane</keyword>
<dbReference type="CDD" id="cd04738">
    <property type="entry name" value="DHOD_2_like"/>
    <property type="match status" value="1"/>
</dbReference>
<dbReference type="GO" id="GO:0106430">
    <property type="term" value="F:dihydroorotate dehydrogenase (quinone) activity"/>
    <property type="evidence" value="ECO:0007669"/>
    <property type="project" value="UniProtKB-EC"/>
</dbReference>
<proteinExistence type="inferred from homology"/>
<dbReference type="Pfam" id="PF01180">
    <property type="entry name" value="DHO_dh"/>
    <property type="match status" value="1"/>
</dbReference>
<dbReference type="AlphaFoldDB" id="A0A4Z1DZA4"/>
<dbReference type="OrthoDB" id="9802377at2"/>
<evidence type="ECO:0000256" key="1">
    <source>
        <dbReference type="ARBA" id="ARBA00003125"/>
    </source>
</evidence>
<feature type="binding site" evidence="11">
    <location>
        <position position="157"/>
    </location>
    <ligand>
        <name>FMN</name>
        <dbReference type="ChEBI" id="CHEBI:58210"/>
    </ligand>
</feature>
<evidence type="ECO:0000256" key="3">
    <source>
        <dbReference type="ARBA" id="ARBA00005161"/>
    </source>
</evidence>
<feature type="binding site" evidence="11">
    <location>
        <begin position="261"/>
        <end position="262"/>
    </location>
    <ligand>
        <name>substrate</name>
    </ligand>
</feature>
<name>A0A4Z1DZA4_9MICO</name>
<feature type="binding site" evidence="11">
    <location>
        <position position="195"/>
    </location>
    <ligand>
        <name>substrate</name>
    </ligand>
</feature>
<comment type="catalytic activity">
    <reaction evidence="10 11">
        <text>(S)-dihydroorotate + a quinone = orotate + a quinol</text>
        <dbReference type="Rhea" id="RHEA:30187"/>
        <dbReference type="ChEBI" id="CHEBI:24646"/>
        <dbReference type="ChEBI" id="CHEBI:30839"/>
        <dbReference type="ChEBI" id="CHEBI:30864"/>
        <dbReference type="ChEBI" id="CHEBI:132124"/>
        <dbReference type="EC" id="1.3.5.2"/>
    </reaction>
</comment>
<gene>
    <name evidence="11" type="primary">pyrD</name>
    <name evidence="13" type="ORF">SERN_2449</name>
</gene>
<dbReference type="GO" id="GO:0006207">
    <property type="term" value="P:'de novo' pyrimidine nucleobase biosynthetic process"/>
    <property type="evidence" value="ECO:0007669"/>
    <property type="project" value="UniProtKB-UniRule"/>
</dbReference>
<protein>
    <recommendedName>
        <fullName evidence="11">Dihydroorotate dehydrogenase (quinone)</fullName>
        <ecNumber evidence="11">1.3.5.2</ecNumber>
    </recommendedName>
    <alternativeName>
        <fullName evidence="11">DHOdehase</fullName>
        <shortName evidence="11">DHOD</shortName>
        <shortName evidence="11">DHODase</shortName>
    </alternativeName>
    <alternativeName>
        <fullName evidence="11">Dihydroorotate oxidase</fullName>
    </alternativeName>
</protein>
<feature type="binding site" evidence="11">
    <location>
        <position position="260"/>
    </location>
    <ligand>
        <name>FMN</name>
        <dbReference type="ChEBI" id="CHEBI:58210"/>
    </ligand>
</feature>
<evidence type="ECO:0000256" key="11">
    <source>
        <dbReference type="HAMAP-Rule" id="MF_00225"/>
    </source>
</evidence>
<dbReference type="PANTHER" id="PTHR48109:SF4">
    <property type="entry name" value="DIHYDROOROTATE DEHYDROGENASE (QUINONE), MITOCHONDRIAL"/>
    <property type="match status" value="1"/>
</dbReference>
<feature type="binding site" evidence="11">
    <location>
        <position position="190"/>
    </location>
    <ligand>
        <name>substrate</name>
    </ligand>
</feature>
<feature type="binding site" evidence="11">
    <location>
        <begin position="325"/>
        <end position="326"/>
    </location>
    <ligand>
        <name>FMN</name>
        <dbReference type="ChEBI" id="CHEBI:58210"/>
    </ligand>
</feature>
<evidence type="ECO:0000256" key="2">
    <source>
        <dbReference type="ARBA" id="ARBA00004370"/>
    </source>
</evidence>
<keyword evidence="7 11" id="KW-0665">Pyrimidine biosynthesis</keyword>
<dbReference type="PANTHER" id="PTHR48109">
    <property type="entry name" value="DIHYDROOROTATE DEHYDROGENASE (QUINONE), MITOCHONDRIAL-RELATED"/>
    <property type="match status" value="1"/>
</dbReference>
<dbReference type="InterPro" id="IPR001295">
    <property type="entry name" value="Dihydroorotate_DH_CS"/>
</dbReference>
<dbReference type="InterPro" id="IPR005719">
    <property type="entry name" value="Dihydroorotate_DH_2"/>
</dbReference>
<dbReference type="HAMAP" id="MF_00225">
    <property type="entry name" value="DHO_dh_type2"/>
    <property type="match status" value="1"/>
</dbReference>
<dbReference type="GO" id="GO:0044205">
    <property type="term" value="P:'de novo' UMP biosynthetic process"/>
    <property type="evidence" value="ECO:0007669"/>
    <property type="project" value="UniProtKB-UniRule"/>
</dbReference>
<dbReference type="NCBIfam" id="TIGR01036">
    <property type="entry name" value="pyrD_sub2"/>
    <property type="match status" value="1"/>
</dbReference>
<feature type="binding site" evidence="11">
    <location>
        <position position="79"/>
    </location>
    <ligand>
        <name>substrate</name>
    </ligand>
</feature>
<organism evidence="13 14">
    <name type="scientific">Serinibacter arcticus</name>
    <dbReference type="NCBI Taxonomy" id="1655435"/>
    <lineage>
        <taxon>Bacteria</taxon>
        <taxon>Bacillati</taxon>
        <taxon>Actinomycetota</taxon>
        <taxon>Actinomycetes</taxon>
        <taxon>Micrococcales</taxon>
        <taxon>Beutenbergiaceae</taxon>
        <taxon>Serinibacter</taxon>
    </lineage>
</organism>
<dbReference type="PIRSF" id="PIRSF000164">
    <property type="entry name" value="DHO_oxidase"/>
    <property type="match status" value="1"/>
</dbReference>
<comment type="cofactor">
    <cofactor evidence="11">
        <name>FMN</name>
        <dbReference type="ChEBI" id="CHEBI:58210"/>
    </cofactor>
    <text evidence="11">Binds 1 FMN per subunit.</text>
</comment>
<feature type="binding site" evidence="11">
    <location>
        <position position="275"/>
    </location>
    <ligand>
        <name>FMN</name>
        <dbReference type="ChEBI" id="CHEBI:58210"/>
    </ligand>
</feature>
<comment type="subcellular location">
    <subcellularLocation>
        <location evidence="11">Cell membrane</location>
        <topology evidence="11">Peripheral membrane protein</topology>
    </subcellularLocation>
    <subcellularLocation>
        <location evidence="2">Membrane</location>
    </subcellularLocation>
</comment>
<dbReference type="Gene3D" id="3.20.20.70">
    <property type="entry name" value="Aldolase class I"/>
    <property type="match status" value="1"/>
</dbReference>
<dbReference type="InterPro" id="IPR012135">
    <property type="entry name" value="Dihydroorotate_DH_1_2"/>
</dbReference>
<comment type="caution">
    <text evidence="13">The sequence shown here is derived from an EMBL/GenBank/DDBJ whole genome shotgun (WGS) entry which is preliminary data.</text>
</comment>
<dbReference type="GO" id="GO:0005737">
    <property type="term" value="C:cytoplasm"/>
    <property type="evidence" value="ECO:0007669"/>
    <property type="project" value="InterPro"/>
</dbReference>
<evidence type="ECO:0000256" key="10">
    <source>
        <dbReference type="ARBA" id="ARBA00048639"/>
    </source>
</evidence>
<comment type="function">
    <text evidence="1 11">Catalyzes the conversion of dihydroorotate to orotate with quinone as electron acceptor.</text>
</comment>
<keyword evidence="6 11" id="KW-0288">FMN</keyword>
<feature type="binding site" evidence="11">
    <location>
        <position position="190"/>
    </location>
    <ligand>
        <name>FMN</name>
        <dbReference type="ChEBI" id="CHEBI:58210"/>
    </ligand>
</feature>
<comment type="subunit">
    <text evidence="11">Monomer.</text>
</comment>
<dbReference type="PROSITE" id="PS00912">
    <property type="entry name" value="DHODEHASE_2"/>
    <property type="match status" value="1"/>
</dbReference>
<dbReference type="PROSITE" id="PS00911">
    <property type="entry name" value="DHODEHASE_1"/>
    <property type="match status" value="1"/>
</dbReference>
<dbReference type="EMBL" id="RHPJ01000003">
    <property type="protein sequence ID" value="TGO04856.1"/>
    <property type="molecule type" value="Genomic_DNA"/>
</dbReference>
<dbReference type="InterPro" id="IPR013785">
    <property type="entry name" value="Aldolase_TIM"/>
</dbReference>
<dbReference type="RefSeq" id="WP_135850387.1">
    <property type="nucleotide sequence ID" value="NZ_RHPJ01000003.1"/>
</dbReference>
<comment type="similarity">
    <text evidence="4 11">Belongs to the dihydroorotate dehydrogenase family. Type 2 subfamily.</text>
</comment>
<dbReference type="InterPro" id="IPR050074">
    <property type="entry name" value="DHO_dehydrogenase"/>
</dbReference>
<evidence type="ECO:0000313" key="14">
    <source>
        <dbReference type="Proteomes" id="UP000297318"/>
    </source>
</evidence>
<accession>A0A4Z1DZA4</accession>
<comment type="pathway">
    <text evidence="3 11">Pyrimidine metabolism; UMP biosynthesis via de novo pathway; orotate from (S)-dihydroorotate (quinone route): step 1/1.</text>
</comment>
<dbReference type="SUPFAM" id="SSF51395">
    <property type="entry name" value="FMN-linked oxidoreductases"/>
    <property type="match status" value="1"/>
</dbReference>
<evidence type="ECO:0000256" key="5">
    <source>
        <dbReference type="ARBA" id="ARBA00022630"/>
    </source>
</evidence>
<dbReference type="GO" id="GO:0005886">
    <property type="term" value="C:plasma membrane"/>
    <property type="evidence" value="ECO:0007669"/>
    <property type="project" value="UniProtKB-SubCell"/>
</dbReference>
<feature type="binding site" evidence="11">
    <location>
        <position position="99"/>
    </location>
    <ligand>
        <name>FMN</name>
        <dbReference type="ChEBI" id="CHEBI:58210"/>
    </ligand>
</feature>
<reference evidence="13 14" key="1">
    <citation type="submission" date="2018-11" db="EMBL/GenBank/DDBJ databases">
        <title>Complete genome sequencing of the Actinobacteria Serinibacter sp. K3-2.</title>
        <authorList>
            <person name="Rakitin A.L."/>
            <person name="Beletsky A.V."/>
            <person name="Mardanov A.V."/>
            <person name="Ravin N.V."/>
            <person name="Gromova A.S."/>
            <person name="Filippova S.N."/>
            <person name="Gal'Chenko V.F."/>
        </authorList>
    </citation>
    <scope>NUCLEOTIDE SEQUENCE [LARGE SCALE GENOMIC DNA]</scope>
    <source>
        <strain evidence="13 14">K3-2</strain>
    </source>
</reference>
<dbReference type="InterPro" id="IPR005720">
    <property type="entry name" value="Dihydroorotate_DH_cat"/>
</dbReference>
<keyword evidence="11" id="KW-1003">Cell membrane</keyword>
<feature type="binding site" evidence="11">
    <location>
        <begin position="75"/>
        <end position="79"/>
    </location>
    <ligand>
        <name>FMN</name>
        <dbReference type="ChEBI" id="CHEBI:58210"/>
    </ligand>
</feature>
<feature type="active site" description="Nucleophile" evidence="11">
    <location>
        <position position="193"/>
    </location>
</feature>
<feature type="binding site" evidence="11">
    <location>
        <position position="304"/>
    </location>
    <ligand>
        <name>FMN</name>
        <dbReference type="ChEBI" id="CHEBI:58210"/>
    </ligand>
</feature>
<evidence type="ECO:0000256" key="9">
    <source>
        <dbReference type="ARBA" id="ARBA00023136"/>
    </source>
</evidence>
<keyword evidence="5 11" id="KW-0285">Flavoprotein</keyword>
<evidence type="ECO:0000313" key="13">
    <source>
        <dbReference type="EMBL" id="TGO04856.1"/>
    </source>
</evidence>
<keyword evidence="14" id="KW-1185">Reference proteome</keyword>
<evidence type="ECO:0000259" key="12">
    <source>
        <dbReference type="Pfam" id="PF01180"/>
    </source>
</evidence>
<evidence type="ECO:0000256" key="8">
    <source>
        <dbReference type="ARBA" id="ARBA00023002"/>
    </source>
</evidence>
<feature type="domain" description="Dihydroorotate dehydrogenase catalytic" evidence="12">
    <location>
        <begin position="59"/>
        <end position="344"/>
    </location>
</feature>
<evidence type="ECO:0000256" key="6">
    <source>
        <dbReference type="ARBA" id="ARBA00022643"/>
    </source>
</evidence>
<evidence type="ECO:0000256" key="7">
    <source>
        <dbReference type="ARBA" id="ARBA00022975"/>
    </source>
</evidence>
<keyword evidence="8 11" id="KW-0560">Oxidoreductase</keyword>
<dbReference type="NCBIfam" id="NF003652">
    <property type="entry name" value="PRK05286.2-5"/>
    <property type="match status" value="1"/>
</dbReference>
<evidence type="ECO:0000256" key="4">
    <source>
        <dbReference type="ARBA" id="ARBA00005359"/>
    </source>
</evidence>
<dbReference type="EC" id="1.3.5.2" evidence="11"/>
<dbReference type="UniPathway" id="UPA00070">
    <property type="reaction ID" value="UER00946"/>
</dbReference>